<accession>A0A8H4QW11</accession>
<dbReference type="GO" id="GO:0008270">
    <property type="term" value="F:zinc ion binding"/>
    <property type="evidence" value="ECO:0007669"/>
    <property type="project" value="UniProtKB-KW"/>
</dbReference>
<feature type="transmembrane region" description="Helical" evidence="9">
    <location>
        <begin position="715"/>
        <end position="733"/>
    </location>
</feature>
<keyword evidence="6 9" id="KW-0472">Membrane</keyword>
<evidence type="ECO:0000256" key="4">
    <source>
        <dbReference type="ARBA" id="ARBA00022692"/>
    </source>
</evidence>
<feature type="transmembrane region" description="Helical" evidence="9">
    <location>
        <begin position="1039"/>
        <end position="1063"/>
    </location>
</feature>
<dbReference type="EMBL" id="JAACJL010000017">
    <property type="protein sequence ID" value="KAF4618452.1"/>
    <property type="molecule type" value="Genomic_DNA"/>
</dbReference>
<dbReference type="GO" id="GO:0005227">
    <property type="term" value="F:calcium-activated cation channel activity"/>
    <property type="evidence" value="ECO:0007669"/>
    <property type="project" value="InterPro"/>
</dbReference>
<dbReference type="PANTHER" id="PTHR13018">
    <property type="entry name" value="PROBABLE MEMBRANE PROTEIN DUF221-RELATED"/>
    <property type="match status" value="1"/>
</dbReference>
<comment type="caution">
    <text evidence="11">The sequence shown here is derived from an EMBL/GenBank/DDBJ whole genome shotgun (WGS) entry which is preliminary data.</text>
</comment>
<dbReference type="Pfam" id="PF14703">
    <property type="entry name" value="PHM7_cyt"/>
    <property type="match status" value="2"/>
</dbReference>
<feature type="compositionally biased region" description="Low complexity" evidence="8">
    <location>
        <begin position="420"/>
        <end position="448"/>
    </location>
</feature>
<evidence type="ECO:0000256" key="5">
    <source>
        <dbReference type="ARBA" id="ARBA00022989"/>
    </source>
</evidence>
<dbReference type="Proteomes" id="UP000521872">
    <property type="component" value="Unassembled WGS sequence"/>
</dbReference>
<dbReference type="InterPro" id="IPR027815">
    <property type="entry name" value="CSC1/OSCA1-like_cyt"/>
</dbReference>
<feature type="transmembrane region" description="Helical" evidence="9">
    <location>
        <begin position="1083"/>
        <end position="1112"/>
    </location>
</feature>
<dbReference type="Gene3D" id="3.30.40.10">
    <property type="entry name" value="Zinc/RING finger domain, C3HC4 (zinc finger)"/>
    <property type="match status" value="1"/>
</dbReference>
<dbReference type="GO" id="GO:0005886">
    <property type="term" value="C:plasma membrane"/>
    <property type="evidence" value="ECO:0007669"/>
    <property type="project" value="TreeGrafter"/>
</dbReference>
<reference evidence="11 12" key="1">
    <citation type="submission" date="2019-12" db="EMBL/GenBank/DDBJ databases">
        <authorList>
            <person name="Floudas D."/>
            <person name="Bentzer J."/>
            <person name="Ahren D."/>
            <person name="Johansson T."/>
            <person name="Persson P."/>
            <person name="Tunlid A."/>
        </authorList>
    </citation>
    <scope>NUCLEOTIDE SEQUENCE [LARGE SCALE GENOMIC DNA]</scope>
    <source>
        <strain evidence="11 12">CBS 102.39</strain>
    </source>
</reference>
<feature type="compositionally biased region" description="Basic and acidic residues" evidence="8">
    <location>
        <begin position="1388"/>
        <end position="1412"/>
    </location>
</feature>
<dbReference type="InterPro" id="IPR001841">
    <property type="entry name" value="Znf_RING"/>
</dbReference>
<feature type="compositionally biased region" description="Pro residues" evidence="8">
    <location>
        <begin position="153"/>
        <end position="162"/>
    </location>
</feature>
<evidence type="ECO:0000256" key="9">
    <source>
        <dbReference type="SAM" id="Phobius"/>
    </source>
</evidence>
<keyword evidence="5 9" id="KW-1133">Transmembrane helix</keyword>
<feature type="transmembrane region" description="Helical" evidence="9">
    <location>
        <begin position="1297"/>
        <end position="1316"/>
    </location>
</feature>
<evidence type="ECO:0000259" key="10">
    <source>
        <dbReference type="PROSITE" id="PS50089"/>
    </source>
</evidence>
<feature type="compositionally biased region" description="Pro residues" evidence="8">
    <location>
        <begin position="258"/>
        <end position="273"/>
    </location>
</feature>
<evidence type="ECO:0000256" key="1">
    <source>
        <dbReference type="ARBA" id="ARBA00004141"/>
    </source>
</evidence>
<feature type="transmembrane region" description="Helical" evidence="9">
    <location>
        <begin position="1253"/>
        <end position="1277"/>
    </location>
</feature>
<feature type="region of interest" description="Disordered" evidence="8">
    <location>
        <begin position="1367"/>
        <end position="1412"/>
    </location>
</feature>
<keyword evidence="7" id="KW-0862">Zinc</keyword>
<evidence type="ECO:0000256" key="3">
    <source>
        <dbReference type="ARBA" id="ARBA00022448"/>
    </source>
</evidence>
<evidence type="ECO:0000313" key="11">
    <source>
        <dbReference type="EMBL" id="KAF4618452.1"/>
    </source>
</evidence>
<dbReference type="InterPro" id="IPR045122">
    <property type="entry name" value="Csc1-like"/>
</dbReference>
<keyword evidence="12" id="KW-1185">Reference proteome</keyword>
<comment type="similarity">
    <text evidence="2">Belongs to the CSC1 (TC 1.A.17) family.</text>
</comment>
<feature type="compositionally biased region" description="Basic and acidic residues" evidence="8">
    <location>
        <begin position="1466"/>
        <end position="1478"/>
    </location>
</feature>
<feature type="region of interest" description="Disordered" evidence="8">
    <location>
        <begin position="901"/>
        <end position="938"/>
    </location>
</feature>
<dbReference type="SUPFAM" id="SSF57850">
    <property type="entry name" value="RING/U-box"/>
    <property type="match status" value="1"/>
</dbReference>
<proteinExistence type="inferred from homology"/>
<dbReference type="Pfam" id="PF13920">
    <property type="entry name" value="zf-C3HC4_3"/>
    <property type="match status" value="1"/>
</dbReference>
<comment type="subcellular location">
    <subcellularLocation>
        <location evidence="1">Membrane</location>
        <topology evidence="1">Multi-pass membrane protein</topology>
    </subcellularLocation>
</comment>
<gene>
    <name evidence="11" type="ORF">D9613_009981</name>
</gene>
<evidence type="ECO:0000313" key="12">
    <source>
        <dbReference type="Proteomes" id="UP000521872"/>
    </source>
</evidence>
<name>A0A8H4QW11_9AGAR</name>
<dbReference type="Pfam" id="PF13967">
    <property type="entry name" value="RSN1_TM"/>
    <property type="match status" value="1"/>
</dbReference>
<organism evidence="11 12">
    <name type="scientific">Agrocybe pediades</name>
    <dbReference type="NCBI Taxonomy" id="84607"/>
    <lineage>
        <taxon>Eukaryota</taxon>
        <taxon>Fungi</taxon>
        <taxon>Dikarya</taxon>
        <taxon>Basidiomycota</taxon>
        <taxon>Agaricomycotina</taxon>
        <taxon>Agaricomycetes</taxon>
        <taxon>Agaricomycetidae</taxon>
        <taxon>Agaricales</taxon>
        <taxon>Agaricineae</taxon>
        <taxon>Strophariaceae</taxon>
        <taxon>Agrocybe</taxon>
    </lineage>
</organism>
<feature type="domain" description="RING-type" evidence="10">
    <location>
        <begin position="491"/>
        <end position="529"/>
    </location>
</feature>
<feature type="region of interest" description="Disordered" evidence="8">
    <location>
        <begin position="105"/>
        <end position="334"/>
    </location>
</feature>
<dbReference type="InterPro" id="IPR003864">
    <property type="entry name" value="CSC1/OSCA1-like_7TM"/>
</dbReference>
<dbReference type="InterPro" id="IPR032880">
    <property type="entry name" value="CSC1/OSCA1-like_N"/>
</dbReference>
<dbReference type="SMART" id="SM00184">
    <property type="entry name" value="RING"/>
    <property type="match status" value="1"/>
</dbReference>
<dbReference type="Pfam" id="PF12621">
    <property type="entry name" value="PHM7_ext"/>
    <property type="match status" value="1"/>
</dbReference>
<protein>
    <recommendedName>
        <fullName evidence="10">RING-type domain-containing protein</fullName>
    </recommendedName>
</protein>
<keyword evidence="7" id="KW-0479">Metal-binding</keyword>
<evidence type="ECO:0000256" key="6">
    <source>
        <dbReference type="ARBA" id="ARBA00023136"/>
    </source>
</evidence>
<dbReference type="InterPro" id="IPR022257">
    <property type="entry name" value="PHM7_ext"/>
</dbReference>
<feature type="transmembrane region" description="Helical" evidence="9">
    <location>
        <begin position="586"/>
        <end position="607"/>
    </location>
</feature>
<feature type="transmembrane region" description="Helical" evidence="9">
    <location>
        <begin position="1227"/>
        <end position="1247"/>
    </location>
</feature>
<feature type="transmembrane region" description="Helical" evidence="9">
    <location>
        <begin position="1133"/>
        <end position="1158"/>
    </location>
</feature>
<keyword evidence="4 9" id="KW-0812">Transmembrane</keyword>
<feature type="compositionally biased region" description="Low complexity" evidence="8">
    <location>
        <begin position="305"/>
        <end position="327"/>
    </location>
</feature>
<feature type="compositionally biased region" description="Basic and acidic residues" evidence="8">
    <location>
        <begin position="929"/>
        <end position="938"/>
    </location>
</feature>
<feature type="compositionally biased region" description="Low complexity" evidence="8">
    <location>
        <begin position="171"/>
        <end position="201"/>
    </location>
</feature>
<feature type="transmembrane region" description="Helical" evidence="9">
    <location>
        <begin position="1328"/>
        <end position="1345"/>
    </location>
</feature>
<feature type="compositionally biased region" description="Low complexity" evidence="8">
    <location>
        <begin position="118"/>
        <end position="131"/>
    </location>
</feature>
<dbReference type="PROSITE" id="PS50089">
    <property type="entry name" value="ZF_RING_2"/>
    <property type="match status" value="1"/>
</dbReference>
<sequence>MIAAVLWDDLCSDYQAMMPRIGAEQGYDLMNVCSFCIEFLQITAAGRQQLKAMPLQKLKKYLTAYNIKSDRIVEKDDLIDAIISARGPNGCLPAANENYYRKFSVPNRASGRPRGLFSRQQCQSQNGQSQQAPPPPPPQSTRPDFARPDLAPDHPPPTPPRPTTESMPHSHAQAHAHAQAQAQEQARQTHAQAHAQAQQQHTYGAPNYPPPPPQQQQQHYAPYGSMPQQYPNYVPPPQRPVDPSRTPGYPGYNAQNHGPPPAPHYSRPPPQHAPHPTYYPQYQAPPPQPPHASRPQYQAPPPRPSTTRPASQAPPTSSAPSRPRTVSTPPPPTLDQLLNMTHQAIGSLPISSLKAILFNNHVHAGQVLEKSELVKKVLTLIADEKADRERQRQIEEREEMERVHRQMELHEAAEREREAAAAARANTSTSSGTAAAESGSASNENENGQQDDASGDHAHTEPAPSTSPPKSTPVAPKTMGSASTLERTGLCVICQDEEANIAIVDCGHMAMCRGCSDLVMASSKECPLCLDTMPLLSYLFDNHTLHSTLHPTHPILLPIFYLHIEWDWSEIAIHITQAKTASTATFVTALVFNLIVFGAELAAFTLLRPYFKSIYEPRTFIPRPGKRIKPLARNIFLWPLAVLRADYRAIIPANGLDAYFFVRFLRVMAIILLPIWFISWIVLLPLTSVNTSVPTFTGLDRFTFGNVSSDKSARYAGHLILVYFFTFWIFYNIKKEMRHFIITRQQHLIERTHSRSVQANTILITGIPKKYLTQDALYKLFNELPGGVSKIWINRDLKDLPDIYDRRNAACAKLESAETALLRTAAKLRAKAAKKGGDAKGAPADVEAAVAEAEAIVPESERPTHRLGMIPFTGEKVDTINWARKEIAECTRLLEEGRSKIRDQDERGTAAPSLADEDEFSESALDAEGNPRLRSEDRHKDYMNPVNAGRQAVGLVENVAKGTVSAVKGRVVGAGGEEYPTLNSAFVTFNKQISAHLAVQVLTHHEPYRMSSRYIEVAPQDVIWSNLGLNPYEQKVRLAISYAATAGLIIFWAIPVSFVGIISNVHTLCTTAKFLAWVCDLPSVVVGIISGILPPVLLAVLMMLLPIVLRLLARFEGIPKYTGLELSLMTRFFIFQVVHSFLIVTLSSGIMASLKGIISNPTGVPNTLAQKLPQASTFFLTYVVLQGLSGVAGGFLQIVPLVLYYVKLYILGSTPRSVYNIKYQLRNVAWGTTFPGMTLLVVIALGYSIISPIINGLACATFFMFYQLYKYLFLYAYQQPTTTDTGGLFYPKALQHVFVGMYVQQVCLCALFFLAQDANKKPVAVPEGALMVVLIVLTAGFNIIINNSYGPLLSALPLSLQDRTYKPPSIQAHPGTESPVSGEGEGVVDEHAMGPSSTREDKKNLDPSKGKDISDEVAVLEDEEESYGFAHPAASRPQRTVWIPKDALGLSVEEERACKEMGVRVSSRHAEMNEKGKVDVSGVPPDLIQ</sequence>
<evidence type="ECO:0000256" key="7">
    <source>
        <dbReference type="PROSITE-ProRule" id="PRU00175"/>
    </source>
</evidence>
<dbReference type="PANTHER" id="PTHR13018:SF143">
    <property type="entry name" value="CSC1_OSCA1-LIKE 7TM REGION DOMAIN-CONTAINING PROTEIN"/>
    <property type="match status" value="1"/>
</dbReference>
<feature type="transmembrane region" description="Helical" evidence="9">
    <location>
        <begin position="664"/>
        <end position="686"/>
    </location>
</feature>
<evidence type="ECO:0000256" key="2">
    <source>
        <dbReference type="ARBA" id="ARBA00007779"/>
    </source>
</evidence>
<keyword evidence="3" id="KW-0813">Transport</keyword>
<dbReference type="Pfam" id="PF02714">
    <property type="entry name" value="RSN1_7TM"/>
    <property type="match status" value="1"/>
</dbReference>
<keyword evidence="7" id="KW-0863">Zinc-finger</keyword>
<feature type="transmembrane region" description="Helical" evidence="9">
    <location>
        <begin position="1178"/>
        <end position="1206"/>
    </location>
</feature>
<feature type="compositionally biased region" description="Pro residues" evidence="8">
    <location>
        <begin position="283"/>
        <end position="304"/>
    </location>
</feature>
<feature type="region of interest" description="Disordered" evidence="8">
    <location>
        <begin position="1466"/>
        <end position="1489"/>
    </location>
</feature>
<feature type="region of interest" description="Disordered" evidence="8">
    <location>
        <begin position="386"/>
        <end position="481"/>
    </location>
</feature>
<dbReference type="InterPro" id="IPR013083">
    <property type="entry name" value="Znf_RING/FYVE/PHD"/>
</dbReference>
<feature type="compositionally biased region" description="Basic and acidic residues" evidence="8">
    <location>
        <begin position="386"/>
        <end position="419"/>
    </location>
</feature>
<evidence type="ECO:0000256" key="8">
    <source>
        <dbReference type="SAM" id="MobiDB-lite"/>
    </source>
</evidence>